<dbReference type="UniPathway" id="UPA00782"/>
<dbReference type="Gene3D" id="3.20.20.70">
    <property type="entry name" value="Aldolase class I"/>
    <property type="match status" value="1"/>
</dbReference>
<evidence type="ECO:0000313" key="8">
    <source>
        <dbReference type="EMBL" id="NEU05584.1"/>
    </source>
</evidence>
<dbReference type="CDD" id="cd01335">
    <property type="entry name" value="Radical_SAM"/>
    <property type="match status" value="1"/>
</dbReference>
<evidence type="ECO:0000313" key="9">
    <source>
        <dbReference type="Proteomes" id="UP000481872"/>
    </source>
</evidence>
<evidence type="ECO:0000256" key="1">
    <source>
        <dbReference type="ARBA" id="ARBA00001966"/>
    </source>
</evidence>
<dbReference type="AlphaFoldDB" id="A0A6M0H5R5"/>
<sequence>MDYKISQFNIVVPVDNSDELILFNSKECSFVVLDKETQNFLADINKINEYDDEVVENLIDLGFIVNIDSDEIEDLVESTQHARLANESLSITIATTLDCNMACPYCFEHKNKKYLTETTADKIIAFILNKLSTNQFKKLLITWTGGEPLLNKDIIKYITEPITKHCIENKIDYHASIITNGLLLTEENAKFLQEMKIRDGQVTLDGFEETNNKRRIALNGYNSFKTILKNINVACTYFAIVIRINIDNNNKYEIKDLLSYLYNDLNYKSNKKISITLAPVSGCDSALTLDDYYKFYRDIYEDYMIDDKVEKFYPVPLSFACGALCKDSYVIGPEGEVYKCWEEIGQKDLTIGTVDNLCDNCERCQQYLKDFWPKECEECSYLPMCHGGCPIKRIDNNNKPICAPQTQAMDIYLKKYYKLWENETEECS</sequence>
<dbReference type="SFLD" id="SFLDG01386">
    <property type="entry name" value="main_SPASM_domain-containing"/>
    <property type="match status" value="1"/>
</dbReference>
<dbReference type="SFLD" id="SFLDG01384">
    <property type="entry name" value="thioether_bond_formation_requi"/>
    <property type="match status" value="1"/>
</dbReference>
<keyword evidence="2" id="KW-0004">4Fe-4S</keyword>
<dbReference type="SFLD" id="SFLDG01067">
    <property type="entry name" value="SPASM/twitch_domain_containing"/>
    <property type="match status" value="1"/>
</dbReference>
<keyword evidence="3" id="KW-0949">S-adenosyl-L-methionine</keyword>
<keyword evidence="6" id="KW-0411">Iron-sulfur</keyword>
<evidence type="ECO:0000256" key="3">
    <source>
        <dbReference type="ARBA" id="ARBA00022691"/>
    </source>
</evidence>
<dbReference type="GO" id="GO:0046872">
    <property type="term" value="F:metal ion binding"/>
    <property type="evidence" value="ECO:0007669"/>
    <property type="project" value="UniProtKB-KW"/>
</dbReference>
<evidence type="ECO:0000256" key="2">
    <source>
        <dbReference type="ARBA" id="ARBA00022485"/>
    </source>
</evidence>
<dbReference type="PROSITE" id="PS51918">
    <property type="entry name" value="RADICAL_SAM"/>
    <property type="match status" value="1"/>
</dbReference>
<evidence type="ECO:0000256" key="4">
    <source>
        <dbReference type="ARBA" id="ARBA00022723"/>
    </source>
</evidence>
<dbReference type="InterPro" id="IPR023867">
    <property type="entry name" value="Sulphatase_maturase_rSAM"/>
</dbReference>
<dbReference type="InterPro" id="IPR013785">
    <property type="entry name" value="Aldolase_TIM"/>
</dbReference>
<dbReference type="Proteomes" id="UP000481872">
    <property type="component" value="Unassembled WGS sequence"/>
</dbReference>
<comment type="cofactor">
    <cofactor evidence="1">
        <name>[4Fe-4S] cluster</name>
        <dbReference type="ChEBI" id="CHEBI:49883"/>
    </cofactor>
</comment>
<feature type="domain" description="Radical SAM core" evidence="7">
    <location>
        <begin position="83"/>
        <end position="316"/>
    </location>
</feature>
<dbReference type="NCBIfam" id="TIGR04085">
    <property type="entry name" value="rSAM_more_4Fe4S"/>
    <property type="match status" value="1"/>
</dbReference>
<dbReference type="RefSeq" id="WP_199870343.1">
    <property type="nucleotide sequence ID" value="NZ_JAAGPU010000023.1"/>
</dbReference>
<gene>
    <name evidence="8" type="ORF">G3M99_12110</name>
</gene>
<name>A0A6M0H5R5_9CLOT</name>
<dbReference type="GO" id="GO:0051539">
    <property type="term" value="F:4 iron, 4 sulfur cluster binding"/>
    <property type="evidence" value="ECO:0007669"/>
    <property type="project" value="UniProtKB-KW"/>
</dbReference>
<dbReference type="SFLD" id="SFLDS00029">
    <property type="entry name" value="Radical_SAM"/>
    <property type="match status" value="1"/>
</dbReference>
<evidence type="ECO:0000256" key="5">
    <source>
        <dbReference type="ARBA" id="ARBA00023004"/>
    </source>
</evidence>
<dbReference type="Pfam" id="PF04055">
    <property type="entry name" value="Radical_SAM"/>
    <property type="match status" value="1"/>
</dbReference>
<dbReference type="PANTHER" id="PTHR43787">
    <property type="entry name" value="FEMO COFACTOR BIOSYNTHESIS PROTEIN NIFB-RELATED"/>
    <property type="match status" value="1"/>
</dbReference>
<dbReference type="PANTHER" id="PTHR43787:SF3">
    <property type="entry name" value="ARYLSULFATASE REGULATORY PROTEIN"/>
    <property type="match status" value="1"/>
</dbReference>
<accession>A0A6M0H5R5</accession>
<dbReference type="InterPro" id="IPR007197">
    <property type="entry name" value="rSAM"/>
</dbReference>
<organism evidence="8 9">
    <name type="scientific">Clostridium senegalense</name>
    <dbReference type="NCBI Taxonomy" id="1465809"/>
    <lineage>
        <taxon>Bacteria</taxon>
        <taxon>Bacillati</taxon>
        <taxon>Bacillota</taxon>
        <taxon>Clostridia</taxon>
        <taxon>Eubacteriales</taxon>
        <taxon>Clostridiaceae</taxon>
        <taxon>Clostridium</taxon>
    </lineage>
</organism>
<evidence type="ECO:0000259" key="7">
    <source>
        <dbReference type="PROSITE" id="PS51918"/>
    </source>
</evidence>
<reference evidence="8 9" key="1">
    <citation type="submission" date="2020-02" db="EMBL/GenBank/DDBJ databases">
        <title>Genome assembly of a novel Clostridium senegalense strain.</title>
        <authorList>
            <person name="Gupta T.B."/>
            <person name="Jauregui R."/>
            <person name="Maclean P."/>
            <person name="Nawarathana A."/>
            <person name="Brightwell G."/>
        </authorList>
    </citation>
    <scope>NUCLEOTIDE SEQUENCE [LARGE SCALE GENOMIC DNA]</scope>
    <source>
        <strain evidence="8 9">AGRFS4</strain>
    </source>
</reference>
<dbReference type="InterPro" id="IPR023885">
    <property type="entry name" value="4Fe4S-binding_SPASM_dom"/>
</dbReference>
<keyword evidence="5" id="KW-0408">Iron</keyword>
<dbReference type="GO" id="GO:0016491">
    <property type="term" value="F:oxidoreductase activity"/>
    <property type="evidence" value="ECO:0007669"/>
    <property type="project" value="InterPro"/>
</dbReference>
<dbReference type="SUPFAM" id="SSF102114">
    <property type="entry name" value="Radical SAM enzymes"/>
    <property type="match status" value="1"/>
</dbReference>
<keyword evidence="9" id="KW-1185">Reference proteome</keyword>
<dbReference type="EMBL" id="JAAGPU010000023">
    <property type="protein sequence ID" value="NEU05584.1"/>
    <property type="molecule type" value="Genomic_DNA"/>
</dbReference>
<dbReference type="InterPro" id="IPR058240">
    <property type="entry name" value="rSAM_sf"/>
</dbReference>
<protein>
    <submittedName>
        <fullName evidence="8">Radical SAM protein</fullName>
    </submittedName>
</protein>
<comment type="caution">
    <text evidence="8">The sequence shown here is derived from an EMBL/GenBank/DDBJ whole genome shotgun (WGS) entry which is preliminary data.</text>
</comment>
<keyword evidence="4" id="KW-0479">Metal-binding</keyword>
<evidence type="ECO:0000256" key="6">
    <source>
        <dbReference type="ARBA" id="ARBA00023014"/>
    </source>
</evidence>
<proteinExistence type="predicted"/>